<sequence>MPTAPSSTACPPRWRLRVASPRRPRRRPLQHRRRTEEIDMDKHHIPTRGLRPLALALGACLFASAAHAQQPSAATAPPTELPAGLPDYGADRPLPELGLIERRLDNGLTVWVLPRQDGLPKVDYVLAVRGGLASDPATLPGMSNLLAGLLQEGTATRSSVQIAEELQRLGASIGASASSDGVFVTASGLSSSAQPLAAVFADVVRNPAFPANEVQLAKTNALQGLKAMQAQPAYQANRAMGRVLFGAHPYGNMLPTEAGIEGTDAAGLAAAHAARFHPERALLVIAGPVTEREAMALAQSAFGDWRGADTTVTDVAAPDYPAGPRFVLVPRAGSVQSAVRIGRPAFDADDERAIPAALANTILGGGFDSRLMRNLREDKGYTYGAGSSFGLRAQGGAFQAQADVRNEVTGAAIGEFFKEFEQMRNVVVDSDELLRAKRFTAGTYLFQNQLQGAVAAALASNWVLGRPADYLSSYVDKANAVTAAQVQSVAREFFDPKQQSIVVVGDAAVADQLKGYGTFGSAE</sequence>
<dbReference type="InterPro" id="IPR050361">
    <property type="entry name" value="MPP/UQCRC_Complex"/>
</dbReference>
<dbReference type="AlphaFoldDB" id="A0A290XG22"/>
<dbReference type="KEGG" id="lum:CNR27_12085"/>
<dbReference type="PANTHER" id="PTHR11851">
    <property type="entry name" value="METALLOPROTEASE"/>
    <property type="match status" value="1"/>
</dbReference>
<keyword evidence="4" id="KW-1185">Reference proteome</keyword>
<dbReference type="GO" id="GO:0046872">
    <property type="term" value="F:metal ion binding"/>
    <property type="evidence" value="ECO:0007669"/>
    <property type="project" value="InterPro"/>
</dbReference>
<dbReference type="Pfam" id="PF05193">
    <property type="entry name" value="Peptidase_M16_C"/>
    <property type="match status" value="1"/>
</dbReference>
<dbReference type="Gene3D" id="3.30.830.10">
    <property type="entry name" value="Metalloenzyme, LuxS/M16 peptidase-like"/>
    <property type="match status" value="2"/>
</dbReference>
<accession>A0A290XG22</accession>
<reference evidence="4" key="1">
    <citation type="submission" date="2017-09" db="EMBL/GenBank/DDBJ databases">
        <title>Luteimonas liuhanmingii sp.nov., isolated from the intestinal contents of Tibetan Plateau Pika in Yushu, Qinghai Province, China.</title>
        <authorList>
            <person name="Gui Z."/>
        </authorList>
    </citation>
    <scope>NUCLEOTIDE SEQUENCE [LARGE SCALE GENOMIC DNA]</scope>
    <source>
        <strain evidence="4">100111</strain>
    </source>
</reference>
<dbReference type="PANTHER" id="PTHR11851:SF224">
    <property type="entry name" value="PROCESSING PROTEASE"/>
    <property type="match status" value="1"/>
</dbReference>
<proteinExistence type="predicted"/>
<name>A0A290XG22_9GAMM</name>
<gene>
    <name evidence="3" type="ORF">CNR27_12085</name>
</gene>
<evidence type="ECO:0000259" key="2">
    <source>
        <dbReference type="Pfam" id="PF05193"/>
    </source>
</evidence>
<evidence type="ECO:0000259" key="1">
    <source>
        <dbReference type="Pfam" id="PF00675"/>
    </source>
</evidence>
<dbReference type="SUPFAM" id="SSF63411">
    <property type="entry name" value="LuxS/MPP-like metallohydrolase"/>
    <property type="match status" value="2"/>
</dbReference>
<evidence type="ECO:0000313" key="4">
    <source>
        <dbReference type="Proteomes" id="UP000218968"/>
    </source>
</evidence>
<dbReference type="InterPro" id="IPR011249">
    <property type="entry name" value="Metalloenz_LuxS/M16"/>
</dbReference>
<organism evidence="3 4">
    <name type="scientific">Luteimonas chenhongjianii</name>
    <dbReference type="NCBI Taxonomy" id="2006110"/>
    <lineage>
        <taxon>Bacteria</taxon>
        <taxon>Pseudomonadati</taxon>
        <taxon>Pseudomonadota</taxon>
        <taxon>Gammaproteobacteria</taxon>
        <taxon>Lysobacterales</taxon>
        <taxon>Lysobacteraceae</taxon>
        <taxon>Luteimonas</taxon>
    </lineage>
</organism>
<dbReference type="Proteomes" id="UP000218968">
    <property type="component" value="Chromosome"/>
</dbReference>
<evidence type="ECO:0000313" key="3">
    <source>
        <dbReference type="EMBL" id="ATD68080.1"/>
    </source>
</evidence>
<feature type="domain" description="Peptidase M16 C-terminal" evidence="2">
    <location>
        <begin position="268"/>
        <end position="438"/>
    </location>
</feature>
<dbReference type="InterPro" id="IPR011765">
    <property type="entry name" value="Pept_M16_N"/>
</dbReference>
<dbReference type="OrthoDB" id="9811314at2"/>
<protein>
    <submittedName>
        <fullName evidence="3">Peptidase M16</fullName>
    </submittedName>
</protein>
<dbReference type="InterPro" id="IPR007863">
    <property type="entry name" value="Peptidase_M16_C"/>
</dbReference>
<feature type="domain" description="Peptidase M16 N-terminal" evidence="1">
    <location>
        <begin position="120"/>
        <end position="239"/>
    </location>
</feature>
<dbReference type="EMBL" id="CP023406">
    <property type="protein sequence ID" value="ATD68080.1"/>
    <property type="molecule type" value="Genomic_DNA"/>
</dbReference>
<dbReference type="Pfam" id="PF00675">
    <property type="entry name" value="Peptidase_M16"/>
    <property type="match status" value="1"/>
</dbReference>